<dbReference type="PANTHER" id="PTHR20938:SF0">
    <property type="entry name" value="INTEGRATOR COMPLEX SUBUNIT 4"/>
    <property type="match status" value="1"/>
</dbReference>
<keyword evidence="3" id="KW-1185">Reference proteome</keyword>
<evidence type="ECO:0000313" key="2">
    <source>
        <dbReference type="EMBL" id="EAS04834.2"/>
    </source>
</evidence>
<dbReference type="PANTHER" id="PTHR20938">
    <property type="entry name" value="INTEGRATOR COMPLEX SUBUNIT 4"/>
    <property type="match status" value="1"/>
</dbReference>
<dbReference type="InterPro" id="IPR016024">
    <property type="entry name" value="ARM-type_fold"/>
</dbReference>
<gene>
    <name evidence="2" type="ORF">TTHERM_00467840</name>
</gene>
<dbReference type="OrthoDB" id="18190at2759"/>
<dbReference type="STRING" id="312017.I7LXK7"/>
<evidence type="ECO:0000313" key="3">
    <source>
        <dbReference type="Proteomes" id="UP000009168"/>
    </source>
</evidence>
<dbReference type="Proteomes" id="UP000009168">
    <property type="component" value="Unassembled WGS sequence"/>
</dbReference>
<protein>
    <recommendedName>
        <fullName evidence="4">Armadillo-type fold</fullName>
    </recommendedName>
</protein>
<dbReference type="Gene3D" id="1.25.10.10">
    <property type="entry name" value="Leucine-rich Repeat Variant"/>
    <property type="match status" value="1"/>
</dbReference>
<dbReference type="RefSeq" id="XP_001025079.2">
    <property type="nucleotide sequence ID" value="XM_001025079.2"/>
</dbReference>
<organism evidence="2 3">
    <name type="scientific">Tetrahymena thermophila (strain SB210)</name>
    <dbReference type="NCBI Taxonomy" id="312017"/>
    <lineage>
        <taxon>Eukaryota</taxon>
        <taxon>Sar</taxon>
        <taxon>Alveolata</taxon>
        <taxon>Ciliophora</taxon>
        <taxon>Intramacronucleata</taxon>
        <taxon>Oligohymenophorea</taxon>
        <taxon>Hymenostomatida</taxon>
        <taxon>Tetrahymenina</taxon>
        <taxon>Tetrahymenidae</taxon>
        <taxon>Tetrahymena</taxon>
    </lineage>
</organism>
<dbReference type="InterPro" id="IPR011989">
    <property type="entry name" value="ARM-like"/>
</dbReference>
<dbReference type="EMBL" id="GG662441">
    <property type="protein sequence ID" value="EAS04834.2"/>
    <property type="molecule type" value="Genomic_DNA"/>
</dbReference>
<dbReference type="KEGG" id="tet:TTHERM_00467840"/>
<dbReference type="AlphaFoldDB" id="I7LXK7"/>
<name>I7LXK7_TETTS</name>
<accession>I7LXK7</accession>
<reference evidence="3" key="1">
    <citation type="journal article" date="2006" name="PLoS Biol.">
        <title>Macronuclear genome sequence of the ciliate Tetrahymena thermophila, a model eukaryote.</title>
        <authorList>
            <person name="Eisen J.A."/>
            <person name="Coyne R.S."/>
            <person name="Wu M."/>
            <person name="Wu D."/>
            <person name="Thiagarajan M."/>
            <person name="Wortman J.R."/>
            <person name="Badger J.H."/>
            <person name="Ren Q."/>
            <person name="Amedeo P."/>
            <person name="Jones K.M."/>
            <person name="Tallon L.J."/>
            <person name="Delcher A.L."/>
            <person name="Salzberg S.L."/>
            <person name="Silva J.C."/>
            <person name="Haas B.J."/>
            <person name="Majoros W.H."/>
            <person name="Farzad M."/>
            <person name="Carlton J.M."/>
            <person name="Smith R.K. Jr."/>
            <person name="Garg J."/>
            <person name="Pearlman R.E."/>
            <person name="Karrer K.M."/>
            <person name="Sun L."/>
            <person name="Manning G."/>
            <person name="Elde N.C."/>
            <person name="Turkewitz A.P."/>
            <person name="Asai D.J."/>
            <person name="Wilkes D.E."/>
            <person name="Wang Y."/>
            <person name="Cai H."/>
            <person name="Collins K."/>
            <person name="Stewart B.A."/>
            <person name="Lee S.R."/>
            <person name="Wilamowska K."/>
            <person name="Weinberg Z."/>
            <person name="Ruzzo W.L."/>
            <person name="Wloga D."/>
            <person name="Gaertig J."/>
            <person name="Frankel J."/>
            <person name="Tsao C.-C."/>
            <person name="Gorovsky M.A."/>
            <person name="Keeling P.J."/>
            <person name="Waller R.F."/>
            <person name="Patron N.J."/>
            <person name="Cherry J.M."/>
            <person name="Stover N.A."/>
            <person name="Krieger C.J."/>
            <person name="del Toro C."/>
            <person name="Ryder H.F."/>
            <person name="Williamson S.C."/>
            <person name="Barbeau R.A."/>
            <person name="Hamilton E.P."/>
            <person name="Orias E."/>
        </authorList>
    </citation>
    <scope>NUCLEOTIDE SEQUENCE [LARGE SCALE GENOMIC DNA]</scope>
    <source>
        <strain evidence="3">SB210</strain>
    </source>
</reference>
<dbReference type="eggNOG" id="KOG2259">
    <property type="taxonomic scope" value="Eukaryota"/>
</dbReference>
<feature type="coiled-coil region" evidence="1">
    <location>
        <begin position="652"/>
        <end position="689"/>
    </location>
</feature>
<dbReference type="SUPFAM" id="SSF48371">
    <property type="entry name" value="ARM repeat"/>
    <property type="match status" value="1"/>
</dbReference>
<evidence type="ECO:0000256" key="1">
    <source>
        <dbReference type="SAM" id="Coils"/>
    </source>
</evidence>
<evidence type="ECO:0008006" key="4">
    <source>
        <dbReference type="Google" id="ProtNLM"/>
    </source>
</evidence>
<sequence length="1119" mass="130859">MSYLLKRKAQQGAYDYSQINQLENIRKQTKKDEDSALSISQQDLEFIESLPQVSFQTPDIEQNQMFLVQVQYLQDEIENSVRLKNFKNIPRILRKKLIALVKNNSQKKNQDQFQRLMSILSSCLSLQQIANNFFLQKELCDNLFEILNYYEEFVDSDCIDILFNLLSIVESGGIKECLLNIIIQMCKKNMNKCKKSVQENQDNPEINKLSVKMKFKFIKLLFKIISVDVPEQELQSNSKNISILNSESSASKNLQQKPAKSFQSQLIAEMLRWLQQEPLISSKVLKFLLGIESRQATIVKLCLLKNINLNEDSQLYFLDFLQLLFKKNPQSQGDIIHKVFLYINNCTRSLSQQIRLKASQILHYFPYFDENLLLRTIKLEQFQDYGKAGSQTPTNSVMTPSKNDQERFSISHGYGAIVHLLEDEFNEIRKSAIDIIQNFGQQSEQFGKESRDILFYMLNDENDSVRIKAIQGISNVLAQESVEIPDGSNRKLVVITNEEMDSLMFNLKEKVPRLRIVIYKLLGKVKINNIDQLNMILNITLRNINEFGDSSYIFEMCKNVGENNSELIKKNICQILQIADILYVQEPHWKDKAHIYRIIMISNAFKNREELLKNSETLLPSYFLKQYDMMQDLMPKYFHQLYSYEQSQLFPQKQQEDEKKKYYKNQRDIEKQDKEIEEIEEEEQGETKIIKNDNQTEKNNLEKVYADNLLSLLVNSLSEIGKKNSAFQVIQKNAKSQKSVSGPQQDQYQFINKISKIAYQLSLFIKQSQQRISQQQSIQDVQALRYQLLKIIKNIHKVQCKFILDDQSQQVIEKMLFVAILQLPILHMTQINSNNSSTDLFESIKFVKTMTFIKDIIKEFQDANNNKLNNNQHQSASSIRSSNNPFFLLYSCLEEGMKITSDVQANPQRLSIPSTREIFFNRYNNFLKQLPYRLLFPKKESNNYFLQKQSSILQNQLNSNQNNQQIKLRKANIFVPNDEPVEIQSKYMAKTGFIAEITHFLTTEERKNLQIIVEYSDSSYESMQLIEDDFVYLTESIHVINTNIFFQKINWTTESLVSISINYLKPLSLFNRNTIQREIGQLLPSYQNQNNKLIYNILDSSCKLAQSKQFPLIIKSRVI</sequence>
<dbReference type="InParanoid" id="I7LXK7"/>
<keyword evidence="1" id="KW-0175">Coiled coil</keyword>
<dbReference type="GeneID" id="7830480"/>
<proteinExistence type="predicted"/>